<dbReference type="InterPro" id="IPR001497">
    <property type="entry name" value="MethylDNA_cys_MeTrfase_AS"/>
</dbReference>
<dbReference type="PROSITE" id="PS00374">
    <property type="entry name" value="MGMT"/>
    <property type="match status" value="1"/>
</dbReference>
<dbReference type="NCBIfam" id="TIGR00589">
    <property type="entry name" value="ogt"/>
    <property type="match status" value="1"/>
</dbReference>
<dbReference type="STRING" id="1770053.SAMN05216551_10881"/>
<protein>
    <submittedName>
        <fullName evidence="8">Methylated-DNA-[protein]-cysteine S-methyltransferase</fullName>
    </submittedName>
</protein>
<dbReference type="Proteomes" id="UP000243719">
    <property type="component" value="Unassembled WGS sequence"/>
</dbReference>
<dbReference type="Pfam" id="PF01035">
    <property type="entry name" value="DNA_binding_1"/>
    <property type="match status" value="1"/>
</dbReference>
<keyword evidence="5" id="KW-0234">DNA repair</keyword>
<comment type="catalytic activity">
    <reaction evidence="1">
        <text>a 4-O-methyl-thymidine in DNA + L-cysteinyl-[protein] = a thymidine in DNA + S-methyl-L-cysteinyl-[protein]</text>
        <dbReference type="Rhea" id="RHEA:53428"/>
        <dbReference type="Rhea" id="RHEA-COMP:10131"/>
        <dbReference type="Rhea" id="RHEA-COMP:10132"/>
        <dbReference type="Rhea" id="RHEA-COMP:13555"/>
        <dbReference type="Rhea" id="RHEA-COMP:13556"/>
        <dbReference type="ChEBI" id="CHEBI:29950"/>
        <dbReference type="ChEBI" id="CHEBI:82612"/>
        <dbReference type="ChEBI" id="CHEBI:137386"/>
        <dbReference type="ChEBI" id="CHEBI:137387"/>
        <dbReference type="EC" id="2.1.1.63"/>
    </reaction>
</comment>
<evidence type="ECO:0000313" key="9">
    <source>
        <dbReference type="Proteomes" id="UP000243719"/>
    </source>
</evidence>
<dbReference type="SUPFAM" id="SSF46767">
    <property type="entry name" value="Methylated DNA-protein cysteine methyltransferase, C-terminal domain"/>
    <property type="match status" value="1"/>
</dbReference>
<gene>
    <name evidence="8" type="ORF">SAMN05216551_10881</name>
</gene>
<keyword evidence="2 8" id="KW-0489">Methyltransferase</keyword>
<dbReference type="InterPro" id="IPR014048">
    <property type="entry name" value="MethylDNA_cys_MeTrfase_DNA-bd"/>
</dbReference>
<evidence type="ECO:0000256" key="6">
    <source>
        <dbReference type="ARBA" id="ARBA00049348"/>
    </source>
</evidence>
<feature type="domain" description="Methylated-DNA-[protein]-cysteine S-methyltransferase DNA binding" evidence="7">
    <location>
        <begin position="71"/>
        <end position="153"/>
    </location>
</feature>
<dbReference type="PANTHER" id="PTHR10815:SF13">
    <property type="entry name" value="METHYLATED-DNA--PROTEIN-CYSTEINE METHYLTRANSFERASE"/>
    <property type="match status" value="1"/>
</dbReference>
<accession>A0A1H2PRD3</accession>
<dbReference type="PANTHER" id="PTHR10815">
    <property type="entry name" value="METHYLATED-DNA--PROTEIN-CYSTEINE METHYLTRANSFERASE"/>
    <property type="match status" value="1"/>
</dbReference>
<keyword evidence="9" id="KW-1185">Reference proteome</keyword>
<dbReference type="Gene3D" id="1.10.10.10">
    <property type="entry name" value="Winged helix-like DNA-binding domain superfamily/Winged helix DNA-binding domain"/>
    <property type="match status" value="1"/>
</dbReference>
<dbReference type="AlphaFoldDB" id="A0A1H2PRD3"/>
<dbReference type="SUPFAM" id="SSF53155">
    <property type="entry name" value="Methylated DNA-protein cysteine methyltransferase domain"/>
    <property type="match status" value="1"/>
</dbReference>
<evidence type="ECO:0000256" key="5">
    <source>
        <dbReference type="ARBA" id="ARBA00023204"/>
    </source>
</evidence>
<dbReference type="CDD" id="cd06445">
    <property type="entry name" value="ATase"/>
    <property type="match status" value="1"/>
</dbReference>
<dbReference type="InterPro" id="IPR036388">
    <property type="entry name" value="WH-like_DNA-bd_sf"/>
</dbReference>
<keyword evidence="3 8" id="KW-0808">Transferase</keyword>
<name>A0A1H2PRD3_9BURK</name>
<proteinExistence type="predicted"/>
<dbReference type="RefSeq" id="WP_091909912.1">
    <property type="nucleotide sequence ID" value="NZ_FNLO01000008.1"/>
</dbReference>
<evidence type="ECO:0000256" key="3">
    <source>
        <dbReference type="ARBA" id="ARBA00022679"/>
    </source>
</evidence>
<evidence type="ECO:0000313" key="8">
    <source>
        <dbReference type="EMBL" id="SDV49440.1"/>
    </source>
</evidence>
<dbReference type="InterPro" id="IPR036631">
    <property type="entry name" value="MGMT_N_sf"/>
</dbReference>
<dbReference type="GO" id="GO:0006281">
    <property type="term" value="P:DNA repair"/>
    <property type="evidence" value="ECO:0007669"/>
    <property type="project" value="UniProtKB-KW"/>
</dbReference>
<evidence type="ECO:0000259" key="7">
    <source>
        <dbReference type="Pfam" id="PF01035"/>
    </source>
</evidence>
<evidence type="ECO:0000256" key="1">
    <source>
        <dbReference type="ARBA" id="ARBA00001286"/>
    </source>
</evidence>
<dbReference type="EMBL" id="FNLO01000008">
    <property type="protein sequence ID" value="SDV49440.1"/>
    <property type="molecule type" value="Genomic_DNA"/>
</dbReference>
<dbReference type="GO" id="GO:0003908">
    <property type="term" value="F:methylated-DNA-[protein]-cysteine S-methyltransferase activity"/>
    <property type="evidence" value="ECO:0007669"/>
    <property type="project" value="UniProtKB-EC"/>
</dbReference>
<keyword evidence="4" id="KW-0227">DNA damage</keyword>
<dbReference type="GO" id="GO:0032259">
    <property type="term" value="P:methylation"/>
    <property type="evidence" value="ECO:0007669"/>
    <property type="project" value="UniProtKB-KW"/>
</dbReference>
<evidence type="ECO:0000256" key="2">
    <source>
        <dbReference type="ARBA" id="ARBA00022603"/>
    </source>
</evidence>
<reference evidence="9" key="1">
    <citation type="submission" date="2016-09" db="EMBL/GenBank/DDBJ databases">
        <authorList>
            <person name="Varghese N."/>
            <person name="Submissions S."/>
        </authorList>
    </citation>
    <scope>NUCLEOTIDE SEQUENCE [LARGE SCALE GENOMIC DNA]</scope>
    <source>
        <strain evidence="9">JS23</strain>
    </source>
</reference>
<evidence type="ECO:0000256" key="4">
    <source>
        <dbReference type="ARBA" id="ARBA00022763"/>
    </source>
</evidence>
<comment type="catalytic activity">
    <reaction evidence="6">
        <text>a 6-O-methyl-2'-deoxyguanosine in DNA + L-cysteinyl-[protein] = S-methyl-L-cysteinyl-[protein] + a 2'-deoxyguanosine in DNA</text>
        <dbReference type="Rhea" id="RHEA:24000"/>
        <dbReference type="Rhea" id="RHEA-COMP:10131"/>
        <dbReference type="Rhea" id="RHEA-COMP:10132"/>
        <dbReference type="Rhea" id="RHEA-COMP:11367"/>
        <dbReference type="Rhea" id="RHEA-COMP:11368"/>
        <dbReference type="ChEBI" id="CHEBI:29950"/>
        <dbReference type="ChEBI" id="CHEBI:82612"/>
        <dbReference type="ChEBI" id="CHEBI:85445"/>
        <dbReference type="ChEBI" id="CHEBI:85448"/>
        <dbReference type="EC" id="2.1.1.63"/>
    </reaction>
</comment>
<sequence length="155" mass="16743">MFNAVISAPFGRLGIRTDAQALSEVVYLPPDTPLHAPDNALAELAARQAERFFVDPDAAFDLPRRPQGTRHQQQVWAAIARVPRGQVLTYGALAREVGSVARAVGQACGANPLPLLVPCHRIVAANGIGGFAHDPGEGFLRSVKRWLLRHEGVRL</sequence>
<dbReference type="OrthoDB" id="9802228at2"/>
<dbReference type="InterPro" id="IPR036217">
    <property type="entry name" value="MethylDNA_cys_MeTrfase_DNAb"/>
</dbReference>
<organism evidence="8 9">
    <name type="scientific">Chitinasiproducens palmae</name>
    <dbReference type="NCBI Taxonomy" id="1770053"/>
    <lineage>
        <taxon>Bacteria</taxon>
        <taxon>Pseudomonadati</taxon>
        <taxon>Pseudomonadota</taxon>
        <taxon>Betaproteobacteria</taxon>
        <taxon>Burkholderiales</taxon>
        <taxon>Burkholderiaceae</taxon>
        <taxon>Chitinasiproducens</taxon>
    </lineage>
</organism>